<keyword evidence="5 7" id="KW-1133">Transmembrane helix</keyword>
<keyword evidence="6 7" id="KW-0472">Membrane</keyword>
<dbReference type="SUPFAM" id="SSF53448">
    <property type="entry name" value="Nucleotide-diphospho-sugar transferases"/>
    <property type="match status" value="1"/>
</dbReference>
<evidence type="ECO:0008006" key="10">
    <source>
        <dbReference type="Google" id="ProtNLM"/>
    </source>
</evidence>
<dbReference type="FunFam" id="3.90.550.20:FF:000001">
    <property type="entry name" value="MIPC synthase subunit (SurA)"/>
    <property type="match status" value="1"/>
</dbReference>
<dbReference type="Proteomes" id="UP000509510">
    <property type="component" value="Chromosome IV"/>
</dbReference>
<reference evidence="9" key="1">
    <citation type="submission" date="2020-06" db="EMBL/GenBank/DDBJ databases">
        <title>A chromosome-scale genome assembly of Talaromyces rugulosus W13939.</title>
        <authorList>
            <person name="Wang B."/>
            <person name="Guo L."/>
            <person name="Ye K."/>
            <person name="Wang L."/>
        </authorList>
    </citation>
    <scope>NUCLEOTIDE SEQUENCE [LARGE SCALE GENOMIC DNA]</scope>
    <source>
        <strain evidence="9">W13939</strain>
    </source>
</reference>
<dbReference type="Pfam" id="PF04488">
    <property type="entry name" value="Gly_transf_sug"/>
    <property type="match status" value="1"/>
</dbReference>
<dbReference type="InterPro" id="IPR029044">
    <property type="entry name" value="Nucleotide-diphossugar_trans"/>
</dbReference>
<dbReference type="GeneID" id="55994667"/>
<sequence length="346" mass="40221">MRRGVLIFIVVNLLIVAFLVRNVFTLLTLLVEDASEDAIHRTDFPSADSGSPETRPQIIPKIIHQTYINESIPPQWVEPRQSCLELHPDYEYMLWTNEKSREFIATEYPWFLETFDGYKYPIQRADSIRYFILSHYGGTYIDLDDGCQQRLDPLLSYPAWVRRTKPTGISNDAMGSVPQHPFFLRVIESLQAYDRSWLLPYITVMYSTGPLFLSVIWKEYMGQSRDAERVRVLMPEEYNGTPWSFFTHNVGNSWHGADAQLIFWMLRYWVLLTVVGFTLAGVVGFCMWSVYGRLLVAGQYRFRARGSSPSRRRPLSIMPNFLRRISSKTSISSDEEIGRKSEGYFD</sequence>
<keyword evidence="4 7" id="KW-0812">Transmembrane</keyword>
<dbReference type="Gene3D" id="3.90.550.20">
    <property type="match status" value="1"/>
</dbReference>
<gene>
    <name evidence="8" type="ORF">TRUGW13939_07174</name>
</gene>
<evidence type="ECO:0000313" key="9">
    <source>
        <dbReference type="Proteomes" id="UP000509510"/>
    </source>
</evidence>
<organism evidence="8 9">
    <name type="scientific">Talaromyces rugulosus</name>
    <name type="common">Penicillium rugulosum</name>
    <dbReference type="NCBI Taxonomy" id="121627"/>
    <lineage>
        <taxon>Eukaryota</taxon>
        <taxon>Fungi</taxon>
        <taxon>Dikarya</taxon>
        <taxon>Ascomycota</taxon>
        <taxon>Pezizomycotina</taxon>
        <taxon>Eurotiomycetes</taxon>
        <taxon>Eurotiomycetidae</taxon>
        <taxon>Eurotiales</taxon>
        <taxon>Trichocomaceae</taxon>
        <taxon>Talaromyces</taxon>
        <taxon>Talaromyces sect. Islandici</taxon>
    </lineage>
</organism>
<evidence type="ECO:0000256" key="4">
    <source>
        <dbReference type="ARBA" id="ARBA00022692"/>
    </source>
</evidence>
<dbReference type="RefSeq" id="XP_035346209.1">
    <property type="nucleotide sequence ID" value="XM_035490316.1"/>
</dbReference>
<feature type="transmembrane region" description="Helical" evidence="7">
    <location>
        <begin position="6"/>
        <end position="31"/>
    </location>
</feature>
<name>A0A7H8R0Y0_TALRU</name>
<keyword evidence="9" id="KW-1185">Reference proteome</keyword>
<dbReference type="InterPro" id="IPR051706">
    <property type="entry name" value="Glycosyltransferase_domain"/>
</dbReference>
<comment type="similarity">
    <text evidence="2">Belongs to the glycosyltransferase 32 family.</text>
</comment>
<dbReference type="PANTHER" id="PTHR32385">
    <property type="entry name" value="MANNOSYL PHOSPHORYLINOSITOL CERAMIDE SYNTHASE"/>
    <property type="match status" value="1"/>
</dbReference>
<evidence type="ECO:0000256" key="3">
    <source>
        <dbReference type="ARBA" id="ARBA00022679"/>
    </source>
</evidence>
<evidence type="ECO:0000256" key="7">
    <source>
        <dbReference type="SAM" id="Phobius"/>
    </source>
</evidence>
<dbReference type="AlphaFoldDB" id="A0A7H8R0Y0"/>
<evidence type="ECO:0000256" key="5">
    <source>
        <dbReference type="ARBA" id="ARBA00022989"/>
    </source>
</evidence>
<keyword evidence="3" id="KW-0808">Transferase</keyword>
<comment type="subcellular location">
    <subcellularLocation>
        <location evidence="1">Membrane</location>
        <topology evidence="1">Multi-pass membrane protein</topology>
    </subcellularLocation>
</comment>
<evidence type="ECO:0000313" key="8">
    <source>
        <dbReference type="EMBL" id="QKX60032.1"/>
    </source>
</evidence>
<dbReference type="GO" id="GO:0051999">
    <property type="term" value="P:mannosyl-inositol phosphorylceramide biosynthetic process"/>
    <property type="evidence" value="ECO:0007669"/>
    <property type="project" value="TreeGrafter"/>
</dbReference>
<accession>A0A7H8R0Y0</accession>
<protein>
    <recommendedName>
        <fullName evidence="10">Mannosyl phosphorylinositol ceramide synthase SUR1</fullName>
    </recommendedName>
</protein>
<dbReference type="GO" id="GO:0000030">
    <property type="term" value="F:mannosyltransferase activity"/>
    <property type="evidence" value="ECO:0007669"/>
    <property type="project" value="TreeGrafter"/>
</dbReference>
<evidence type="ECO:0000256" key="6">
    <source>
        <dbReference type="ARBA" id="ARBA00023136"/>
    </source>
</evidence>
<feature type="transmembrane region" description="Helical" evidence="7">
    <location>
        <begin position="268"/>
        <end position="291"/>
    </location>
</feature>
<dbReference type="KEGG" id="trg:TRUGW13939_07174"/>
<evidence type="ECO:0000256" key="2">
    <source>
        <dbReference type="ARBA" id="ARBA00009003"/>
    </source>
</evidence>
<dbReference type="OrthoDB" id="3647at2759"/>
<dbReference type="PANTHER" id="PTHR32385:SF20">
    <property type="entry name" value="MANNOSYL PHOSPHORYLINOSITOL CERAMIDE SYNTHASE CSH1-RELATED"/>
    <property type="match status" value="1"/>
</dbReference>
<proteinExistence type="inferred from homology"/>
<dbReference type="EMBL" id="CP055901">
    <property type="protein sequence ID" value="QKX60032.1"/>
    <property type="molecule type" value="Genomic_DNA"/>
</dbReference>
<dbReference type="InterPro" id="IPR007577">
    <property type="entry name" value="GlycoTrfase_DXD_sugar-bd_CS"/>
</dbReference>
<evidence type="ECO:0000256" key="1">
    <source>
        <dbReference type="ARBA" id="ARBA00004141"/>
    </source>
</evidence>
<dbReference type="GO" id="GO:0016020">
    <property type="term" value="C:membrane"/>
    <property type="evidence" value="ECO:0007669"/>
    <property type="project" value="UniProtKB-SubCell"/>
</dbReference>